<feature type="compositionally biased region" description="Basic and acidic residues" evidence="9">
    <location>
        <begin position="352"/>
        <end position="361"/>
    </location>
</feature>
<dbReference type="GO" id="GO:0000149">
    <property type="term" value="F:SNARE binding"/>
    <property type="evidence" value="ECO:0007669"/>
    <property type="project" value="TreeGrafter"/>
</dbReference>
<dbReference type="InterPro" id="IPR045192">
    <property type="entry name" value="AP180-like"/>
</dbReference>
<dbReference type="Proteomes" id="UP000077202">
    <property type="component" value="Unassembled WGS sequence"/>
</dbReference>
<keyword evidence="5" id="KW-0333">Golgi apparatus</keyword>
<evidence type="ECO:0000313" key="12">
    <source>
        <dbReference type="Proteomes" id="UP000077202"/>
    </source>
</evidence>
<keyword evidence="4" id="KW-0254">Endocytosis</keyword>
<dbReference type="PROSITE" id="PS50942">
    <property type="entry name" value="ENTH"/>
    <property type="match status" value="1"/>
</dbReference>
<feature type="region of interest" description="Disordered" evidence="9">
    <location>
        <begin position="162"/>
        <end position="222"/>
    </location>
</feature>
<evidence type="ECO:0000256" key="9">
    <source>
        <dbReference type="SAM" id="MobiDB-lite"/>
    </source>
</evidence>
<dbReference type="GO" id="GO:0005905">
    <property type="term" value="C:clathrin-coated pit"/>
    <property type="evidence" value="ECO:0007669"/>
    <property type="project" value="UniProtKB-SubCell"/>
</dbReference>
<dbReference type="InterPro" id="IPR013809">
    <property type="entry name" value="ENTH"/>
</dbReference>
<comment type="caution">
    <text evidence="11">The sequence shown here is derived from an EMBL/GenBank/DDBJ whole genome shotgun (WGS) entry which is preliminary data.</text>
</comment>
<name>A0A176VMN3_MARPO</name>
<dbReference type="GO" id="GO:0005546">
    <property type="term" value="F:phosphatidylinositol-4,5-bisphosphate binding"/>
    <property type="evidence" value="ECO:0007669"/>
    <property type="project" value="TreeGrafter"/>
</dbReference>
<dbReference type="GO" id="GO:0005545">
    <property type="term" value="F:1-phosphatidylinositol binding"/>
    <property type="evidence" value="ECO:0007669"/>
    <property type="project" value="InterPro"/>
</dbReference>
<sequence length="762" mass="83777">MAPVQLKLRKALGVVKDQTSIQLAKVVGSPDLDVALVKATSHDEVPTDEKYMHELLHYVSYSRGYTSACIAGLAKRLSKTHNWIVALKSLMVIHRLLRDGDPLFEQELNQSGSRYGVRILNMSNFRDDSASNAWDYSAYVRTYSLFLDERLECLALLGMSRADRKSPDGREGRRSPGYDNRRTPRDERSRHSSYGGEYDDDRRDGSSRNGNGNKGNVPMKEMNTEMLLDKLPRLQRLLERVLGCRPTGAARVNRLIQIALYSVVTESFQLYADLSEGLSRLVDGFFEMEHSTAVKAFDVYKRAAKQNGDLTSFYALCKDIGVGRSSEYPSVSRISADQLDELEDHLRDGRTALVVRKEKSPEPQPRPRSPSPERTYEDSMAMKALPAPPVVEEPVPEEPKPEVKEPPQTNADLLNLGEGALTAEEQEDRLALALFTPGGGANGSWESFGPGDQRNKPSTTDAFAELAGKAGWELALVETASNLSQQKQDTLAGGFNPLLLDSMYEQADANRRLATVPTGSESSVAIPTGAGRPASGVLALPAPVAVAMPGQDPFAASQVVPPPPYVQMSDMLKKQQLLAQEQQMWQQYQNEGMQGYYSMMRVYNNGPVYSPPQNSLAFPYQGHGAVFGSAPPSQDVRFCAKGSHEDSAVNSASIGLYRNCGSTGRVLATGPTIHSVPYPSRNSLTRREYGTGTKAGNERAPRRKQRHEAALSAVSWSVALHGALFGPRLGFTLCSVQRTTDRKIAPFILHCIFFNETGRARG</sequence>
<protein>
    <recommendedName>
        <fullName evidence="10">ENTH domain-containing protein</fullName>
    </recommendedName>
</protein>
<evidence type="ECO:0000256" key="3">
    <source>
        <dbReference type="ARBA" id="ARBA00004600"/>
    </source>
</evidence>
<gene>
    <name evidence="11" type="ORF">AXG93_3271s1420</name>
</gene>
<keyword evidence="6" id="KW-0472">Membrane</keyword>
<evidence type="ECO:0000313" key="11">
    <source>
        <dbReference type="EMBL" id="OAE22199.1"/>
    </source>
</evidence>
<feature type="compositionally biased region" description="Basic and acidic residues" evidence="9">
    <location>
        <begin position="162"/>
        <end position="190"/>
    </location>
</feature>
<dbReference type="SUPFAM" id="SSF48464">
    <property type="entry name" value="ENTH/VHS domain"/>
    <property type="match status" value="1"/>
</dbReference>
<dbReference type="SUPFAM" id="SSF89009">
    <property type="entry name" value="GAT-like domain"/>
    <property type="match status" value="1"/>
</dbReference>
<evidence type="ECO:0000256" key="5">
    <source>
        <dbReference type="ARBA" id="ARBA00023034"/>
    </source>
</evidence>
<dbReference type="Pfam" id="PF07651">
    <property type="entry name" value="ANTH"/>
    <property type="match status" value="1"/>
</dbReference>
<dbReference type="InterPro" id="IPR014712">
    <property type="entry name" value="ANTH_dom_sf"/>
</dbReference>
<dbReference type="InterPro" id="IPR008942">
    <property type="entry name" value="ENTH_VHS"/>
</dbReference>
<dbReference type="PANTHER" id="PTHR22951">
    <property type="entry name" value="CLATHRIN ASSEMBLY PROTEIN"/>
    <property type="match status" value="1"/>
</dbReference>
<dbReference type="CDD" id="cd16987">
    <property type="entry name" value="ANTH_N_AP180_plant"/>
    <property type="match status" value="1"/>
</dbReference>
<dbReference type="Gene3D" id="1.20.58.150">
    <property type="entry name" value="ANTH domain"/>
    <property type="match status" value="1"/>
</dbReference>
<dbReference type="EMBL" id="LVLJ01003268">
    <property type="protein sequence ID" value="OAE22199.1"/>
    <property type="molecule type" value="Genomic_DNA"/>
</dbReference>
<proteinExistence type="predicted"/>
<dbReference type="Gene3D" id="1.25.40.90">
    <property type="match status" value="1"/>
</dbReference>
<evidence type="ECO:0000256" key="8">
    <source>
        <dbReference type="ARBA" id="ARBA00023329"/>
    </source>
</evidence>
<dbReference type="GO" id="GO:0006900">
    <property type="term" value="P:vesicle budding from membrane"/>
    <property type="evidence" value="ECO:0007669"/>
    <property type="project" value="TreeGrafter"/>
</dbReference>
<reference evidence="11" key="1">
    <citation type="submission" date="2016-03" db="EMBL/GenBank/DDBJ databases">
        <title>Mechanisms controlling the formation of the plant cell surface in tip-growing cells are functionally conserved among land plants.</title>
        <authorList>
            <person name="Honkanen S."/>
            <person name="Jones V.A."/>
            <person name="Morieri G."/>
            <person name="Champion C."/>
            <person name="Hetherington A.J."/>
            <person name="Kelly S."/>
            <person name="Saint-Marcoux D."/>
            <person name="Proust H."/>
            <person name="Prescott H."/>
            <person name="Dolan L."/>
        </authorList>
    </citation>
    <scope>NUCLEOTIDE SEQUENCE [LARGE SCALE GENOMIC DNA]</scope>
    <source>
        <tissue evidence="11">Whole gametophyte</tissue>
    </source>
</reference>
<feature type="region of interest" description="Disordered" evidence="9">
    <location>
        <begin position="678"/>
        <end position="705"/>
    </location>
</feature>
<dbReference type="GO" id="GO:0032050">
    <property type="term" value="F:clathrin heavy chain binding"/>
    <property type="evidence" value="ECO:0007669"/>
    <property type="project" value="TreeGrafter"/>
</dbReference>
<dbReference type="FunFam" id="1.20.58.150:FF:000005">
    <property type="entry name" value="putative clathrin assembly protein At2g25430"/>
    <property type="match status" value="1"/>
</dbReference>
<dbReference type="SMART" id="SM00273">
    <property type="entry name" value="ENTH"/>
    <property type="match status" value="1"/>
</dbReference>
<dbReference type="AlphaFoldDB" id="A0A176VMN3"/>
<dbReference type="GO" id="GO:0030136">
    <property type="term" value="C:clathrin-coated vesicle"/>
    <property type="evidence" value="ECO:0007669"/>
    <property type="project" value="UniProtKB-SubCell"/>
</dbReference>
<dbReference type="InterPro" id="IPR048050">
    <property type="entry name" value="ANTH_N_plant"/>
</dbReference>
<evidence type="ECO:0000256" key="4">
    <source>
        <dbReference type="ARBA" id="ARBA00022583"/>
    </source>
</evidence>
<evidence type="ECO:0000256" key="2">
    <source>
        <dbReference type="ARBA" id="ARBA00004555"/>
    </source>
</evidence>
<comment type="subcellular location">
    <subcellularLocation>
        <location evidence="1">Cytoplasmic vesicle</location>
        <location evidence="1">Clathrin-coated vesicle</location>
    </subcellularLocation>
    <subcellularLocation>
        <location evidence="2">Golgi apparatus</location>
    </subcellularLocation>
    <subcellularLocation>
        <location evidence="3">Membrane</location>
        <location evidence="3">Clathrin-coated pit</location>
    </subcellularLocation>
</comment>
<dbReference type="PANTHER" id="PTHR22951:SF13">
    <property type="entry name" value="ASSEMBLY PROTEIN, PUTATIVE, EXPRESSED-RELATED"/>
    <property type="match status" value="1"/>
</dbReference>
<dbReference type="GO" id="GO:0005794">
    <property type="term" value="C:Golgi apparatus"/>
    <property type="evidence" value="ECO:0007669"/>
    <property type="project" value="UniProtKB-SubCell"/>
</dbReference>
<dbReference type="InterPro" id="IPR011417">
    <property type="entry name" value="ANTH_dom"/>
</dbReference>
<evidence type="ECO:0000256" key="6">
    <source>
        <dbReference type="ARBA" id="ARBA00023136"/>
    </source>
</evidence>
<evidence type="ECO:0000256" key="1">
    <source>
        <dbReference type="ARBA" id="ARBA00004132"/>
    </source>
</evidence>
<feature type="region of interest" description="Disordered" evidence="9">
    <location>
        <begin position="352"/>
        <end position="409"/>
    </location>
</feature>
<accession>A0A176VMN3</accession>
<dbReference type="GO" id="GO:0072583">
    <property type="term" value="P:clathrin-dependent endocytosis"/>
    <property type="evidence" value="ECO:0007669"/>
    <property type="project" value="InterPro"/>
</dbReference>
<organism evidence="11 12">
    <name type="scientific">Marchantia polymorpha subsp. ruderalis</name>
    <dbReference type="NCBI Taxonomy" id="1480154"/>
    <lineage>
        <taxon>Eukaryota</taxon>
        <taxon>Viridiplantae</taxon>
        <taxon>Streptophyta</taxon>
        <taxon>Embryophyta</taxon>
        <taxon>Marchantiophyta</taxon>
        <taxon>Marchantiopsida</taxon>
        <taxon>Marchantiidae</taxon>
        <taxon>Marchantiales</taxon>
        <taxon>Marchantiaceae</taxon>
        <taxon>Marchantia</taxon>
    </lineage>
</organism>
<keyword evidence="7" id="KW-0168">Coated pit</keyword>
<evidence type="ECO:0000259" key="10">
    <source>
        <dbReference type="PROSITE" id="PS50942"/>
    </source>
</evidence>
<keyword evidence="12" id="KW-1185">Reference proteome</keyword>
<dbReference type="GO" id="GO:0048268">
    <property type="term" value="P:clathrin coat assembly"/>
    <property type="evidence" value="ECO:0007669"/>
    <property type="project" value="InterPro"/>
</dbReference>
<evidence type="ECO:0000256" key="7">
    <source>
        <dbReference type="ARBA" id="ARBA00023176"/>
    </source>
</evidence>
<feature type="compositionally biased region" description="Low complexity" evidence="9">
    <location>
        <begin position="207"/>
        <end position="216"/>
    </location>
</feature>
<feature type="domain" description="ENTH" evidence="10">
    <location>
        <begin position="24"/>
        <end position="161"/>
    </location>
</feature>
<keyword evidence="8" id="KW-0968">Cytoplasmic vesicle</keyword>